<keyword evidence="7 8" id="KW-0472">Membrane</keyword>
<dbReference type="AlphaFoldDB" id="A0A420ZD99"/>
<keyword evidence="6 8" id="KW-1133">Transmembrane helix</keyword>
<protein>
    <recommendedName>
        <fullName evidence="9">Glycosyltransferase RgtA/B/C/D-like domain-containing protein</fullName>
    </recommendedName>
</protein>
<evidence type="ECO:0000256" key="3">
    <source>
        <dbReference type="ARBA" id="ARBA00022676"/>
    </source>
</evidence>
<dbReference type="GO" id="GO:0005886">
    <property type="term" value="C:plasma membrane"/>
    <property type="evidence" value="ECO:0007669"/>
    <property type="project" value="UniProtKB-SubCell"/>
</dbReference>
<evidence type="ECO:0000256" key="4">
    <source>
        <dbReference type="ARBA" id="ARBA00022679"/>
    </source>
</evidence>
<dbReference type="InterPro" id="IPR038731">
    <property type="entry name" value="RgtA/B/C-like"/>
</dbReference>
<dbReference type="PANTHER" id="PTHR33908:SF11">
    <property type="entry name" value="MEMBRANE PROTEIN"/>
    <property type="match status" value="1"/>
</dbReference>
<comment type="subcellular location">
    <subcellularLocation>
        <location evidence="1">Cell membrane</location>
        <topology evidence="1">Multi-pass membrane protein</topology>
    </subcellularLocation>
</comment>
<evidence type="ECO:0000256" key="2">
    <source>
        <dbReference type="ARBA" id="ARBA00022475"/>
    </source>
</evidence>
<dbReference type="Proteomes" id="UP000281261">
    <property type="component" value="Unassembled WGS sequence"/>
</dbReference>
<feature type="transmembrane region" description="Helical" evidence="8">
    <location>
        <begin position="109"/>
        <end position="127"/>
    </location>
</feature>
<organism evidence="10 11">
    <name type="scientific">candidate division Kazan bacterium</name>
    <dbReference type="NCBI Taxonomy" id="2202143"/>
    <lineage>
        <taxon>Bacteria</taxon>
        <taxon>Bacteria division Kazan-3B-28</taxon>
    </lineage>
</organism>
<feature type="transmembrane region" description="Helical" evidence="8">
    <location>
        <begin position="12"/>
        <end position="30"/>
    </location>
</feature>
<keyword evidence="4" id="KW-0808">Transferase</keyword>
<feature type="transmembrane region" description="Helical" evidence="8">
    <location>
        <begin position="297"/>
        <end position="315"/>
    </location>
</feature>
<feature type="domain" description="Glycosyltransferase RgtA/B/C/D-like" evidence="9">
    <location>
        <begin position="70"/>
        <end position="213"/>
    </location>
</feature>
<name>A0A420ZD99_UNCK3</name>
<feature type="transmembrane region" description="Helical" evidence="8">
    <location>
        <begin position="159"/>
        <end position="190"/>
    </location>
</feature>
<dbReference type="Pfam" id="PF13231">
    <property type="entry name" value="PMT_2"/>
    <property type="match status" value="1"/>
</dbReference>
<keyword evidence="3" id="KW-0328">Glycosyltransferase</keyword>
<dbReference type="GO" id="GO:0016763">
    <property type="term" value="F:pentosyltransferase activity"/>
    <property type="evidence" value="ECO:0007669"/>
    <property type="project" value="TreeGrafter"/>
</dbReference>
<dbReference type="InterPro" id="IPR050297">
    <property type="entry name" value="LipidA_mod_glycosyltrf_83"/>
</dbReference>
<feature type="transmembrane region" description="Helical" evidence="8">
    <location>
        <begin position="266"/>
        <end position="285"/>
    </location>
</feature>
<dbReference type="EMBL" id="QMNG01000003">
    <property type="protein sequence ID" value="RLC37535.1"/>
    <property type="molecule type" value="Genomic_DNA"/>
</dbReference>
<keyword evidence="2" id="KW-1003">Cell membrane</keyword>
<evidence type="ECO:0000259" key="9">
    <source>
        <dbReference type="Pfam" id="PF13231"/>
    </source>
</evidence>
<keyword evidence="5 8" id="KW-0812">Transmembrane</keyword>
<evidence type="ECO:0000256" key="1">
    <source>
        <dbReference type="ARBA" id="ARBA00004651"/>
    </source>
</evidence>
<evidence type="ECO:0000256" key="8">
    <source>
        <dbReference type="SAM" id="Phobius"/>
    </source>
</evidence>
<feature type="transmembrane region" description="Helical" evidence="8">
    <location>
        <begin position="81"/>
        <end position="102"/>
    </location>
</feature>
<evidence type="ECO:0000256" key="5">
    <source>
        <dbReference type="ARBA" id="ARBA00022692"/>
    </source>
</evidence>
<dbReference type="GO" id="GO:0009103">
    <property type="term" value="P:lipopolysaccharide biosynthetic process"/>
    <property type="evidence" value="ECO:0007669"/>
    <property type="project" value="UniProtKB-ARBA"/>
</dbReference>
<proteinExistence type="predicted"/>
<sequence length="533" mass="60627">MVSKFISTKLFAQLYLPILIIFLAGSRWLYKSQHLFHHDSVQFALALNEFDVIKHQPHPPGYIIYVGLGKLINYLVADPNIAFITLSILASLAGLIIVYYLANEIFGKVAGYLAGIFYVTNASVWFHGTVAEVYIVEVVLMSVVLLLLYRFWRTPKINLLLIAVAILGLLGGIRQTAEIFILPITIYVVISHWSLFTKYWKLISIIFLIANLVWFIPLVYLSGGILPYFRALSLLSVTSLWILYAFEGTDALIKNGALLWQTIKQSAFVYLPVLFLSLLPFIAAESKARFPIIARQLWFWFWVMVPGLVLLLITLMRNPGYGLFFIIVLLLLASGAIVLIADIGNHYHKNFGTLFAAFLVVAIISVQVYSFFNVPALSLDYISASRQSVIKVDSTLDKLLSHVENNFTPDDTIIFVNGDLVFFGVRHLQYYLPQYDIYSYRPSALAYDKESVIWHVRGMTMSDYLAKIPVGSDIKHLVFWGSSKKFPKNEFFQELYISRGMGIGFFDTSKTEVVESLSSNEYFVNFDFEMDRI</sequence>
<evidence type="ECO:0000256" key="7">
    <source>
        <dbReference type="ARBA" id="ARBA00023136"/>
    </source>
</evidence>
<evidence type="ECO:0000313" key="11">
    <source>
        <dbReference type="Proteomes" id="UP000281261"/>
    </source>
</evidence>
<comment type="caution">
    <text evidence="10">The sequence shown here is derived from an EMBL/GenBank/DDBJ whole genome shotgun (WGS) entry which is preliminary data.</text>
</comment>
<gene>
    <name evidence="10" type="ORF">DRH29_01555</name>
</gene>
<evidence type="ECO:0000313" key="10">
    <source>
        <dbReference type="EMBL" id="RLC37535.1"/>
    </source>
</evidence>
<feature type="transmembrane region" description="Helical" evidence="8">
    <location>
        <begin position="228"/>
        <end position="246"/>
    </location>
</feature>
<feature type="transmembrane region" description="Helical" evidence="8">
    <location>
        <begin position="202"/>
        <end position="221"/>
    </location>
</feature>
<accession>A0A420ZD99</accession>
<dbReference type="PANTHER" id="PTHR33908">
    <property type="entry name" value="MANNOSYLTRANSFERASE YKCB-RELATED"/>
    <property type="match status" value="1"/>
</dbReference>
<feature type="transmembrane region" description="Helical" evidence="8">
    <location>
        <begin position="321"/>
        <end position="341"/>
    </location>
</feature>
<evidence type="ECO:0000256" key="6">
    <source>
        <dbReference type="ARBA" id="ARBA00022989"/>
    </source>
</evidence>
<feature type="transmembrane region" description="Helical" evidence="8">
    <location>
        <begin position="353"/>
        <end position="372"/>
    </location>
</feature>
<feature type="transmembrane region" description="Helical" evidence="8">
    <location>
        <begin position="133"/>
        <end position="152"/>
    </location>
</feature>
<reference evidence="10 11" key="1">
    <citation type="submission" date="2018-06" db="EMBL/GenBank/DDBJ databases">
        <title>Extensive metabolic versatility and redundancy in microbially diverse, dynamic hydrothermal sediments.</title>
        <authorList>
            <person name="Dombrowski N."/>
            <person name="Teske A."/>
            <person name="Baker B.J."/>
        </authorList>
    </citation>
    <scope>NUCLEOTIDE SEQUENCE [LARGE SCALE GENOMIC DNA]</scope>
    <source>
        <strain evidence="10">B79_G16</strain>
    </source>
</reference>